<dbReference type="Pfam" id="PF00361">
    <property type="entry name" value="Proton_antipo_M"/>
    <property type="match status" value="1"/>
</dbReference>
<evidence type="ECO:0000256" key="6">
    <source>
        <dbReference type="RuleBase" id="RU000320"/>
    </source>
</evidence>
<dbReference type="Proteomes" id="UP000199411">
    <property type="component" value="Unassembled WGS sequence"/>
</dbReference>
<evidence type="ECO:0000256" key="4">
    <source>
        <dbReference type="ARBA" id="ARBA00022989"/>
    </source>
</evidence>
<dbReference type="PANTHER" id="PTHR43507:SF1">
    <property type="entry name" value="NADH-UBIQUINONE OXIDOREDUCTASE CHAIN 4"/>
    <property type="match status" value="1"/>
</dbReference>
<dbReference type="AlphaFoldDB" id="A0A1G6NUZ6"/>
<dbReference type="GO" id="GO:0008137">
    <property type="term" value="F:NADH dehydrogenase (ubiquinone) activity"/>
    <property type="evidence" value="ECO:0007669"/>
    <property type="project" value="InterPro"/>
</dbReference>
<feature type="transmembrane region" description="Helical" evidence="7">
    <location>
        <begin position="370"/>
        <end position="394"/>
    </location>
</feature>
<evidence type="ECO:0000313" key="9">
    <source>
        <dbReference type="EMBL" id="SDC71076.1"/>
    </source>
</evidence>
<dbReference type="PANTHER" id="PTHR43507">
    <property type="entry name" value="NADH-UBIQUINONE OXIDOREDUCTASE CHAIN 4"/>
    <property type="match status" value="1"/>
</dbReference>
<dbReference type="InterPro" id="IPR010227">
    <property type="entry name" value="NADH_Q_OxRdtase_chainM/4"/>
</dbReference>
<accession>A0A1G6NUZ6</accession>
<dbReference type="GO" id="GO:0003954">
    <property type="term" value="F:NADH dehydrogenase activity"/>
    <property type="evidence" value="ECO:0007669"/>
    <property type="project" value="TreeGrafter"/>
</dbReference>
<dbReference type="OrthoDB" id="9805769at2"/>
<evidence type="ECO:0000256" key="2">
    <source>
        <dbReference type="ARBA" id="ARBA00009025"/>
    </source>
</evidence>
<feature type="transmembrane region" description="Helical" evidence="7">
    <location>
        <begin position="210"/>
        <end position="228"/>
    </location>
</feature>
<dbReference type="GO" id="GO:0016020">
    <property type="term" value="C:membrane"/>
    <property type="evidence" value="ECO:0007669"/>
    <property type="project" value="UniProtKB-SubCell"/>
</dbReference>
<evidence type="ECO:0000256" key="1">
    <source>
        <dbReference type="ARBA" id="ARBA00004127"/>
    </source>
</evidence>
<evidence type="ECO:0000256" key="3">
    <source>
        <dbReference type="ARBA" id="ARBA00022692"/>
    </source>
</evidence>
<gene>
    <name evidence="9" type="ORF">SAMN05660835_01228</name>
</gene>
<dbReference type="NCBIfam" id="NF004499">
    <property type="entry name" value="PRK05846.1-3"/>
    <property type="match status" value="1"/>
</dbReference>
<feature type="transmembrane region" description="Helical" evidence="7">
    <location>
        <begin position="33"/>
        <end position="57"/>
    </location>
</feature>
<dbReference type="InterPro" id="IPR001750">
    <property type="entry name" value="ND/Mrp_TM"/>
</dbReference>
<feature type="transmembrane region" description="Helical" evidence="7">
    <location>
        <begin position="415"/>
        <end position="439"/>
    </location>
</feature>
<protein>
    <submittedName>
        <fullName evidence="9">NADH-quinone oxidoreductase subunit M</fullName>
    </submittedName>
</protein>
<feature type="transmembrane region" description="Helical" evidence="7">
    <location>
        <begin position="77"/>
        <end position="97"/>
    </location>
</feature>
<dbReference type="GO" id="GO:0012505">
    <property type="term" value="C:endomembrane system"/>
    <property type="evidence" value="ECO:0007669"/>
    <property type="project" value="UniProtKB-SubCell"/>
</dbReference>
<evidence type="ECO:0000256" key="5">
    <source>
        <dbReference type="ARBA" id="ARBA00023136"/>
    </source>
</evidence>
<dbReference type="GO" id="GO:0015990">
    <property type="term" value="P:electron transport coupled proton transport"/>
    <property type="evidence" value="ECO:0007669"/>
    <property type="project" value="TreeGrafter"/>
</dbReference>
<keyword evidence="5 7" id="KW-0472">Membrane</keyword>
<dbReference type="NCBIfam" id="TIGR01972">
    <property type="entry name" value="NDH_I_M"/>
    <property type="match status" value="1"/>
</dbReference>
<evidence type="ECO:0000313" key="10">
    <source>
        <dbReference type="Proteomes" id="UP000199411"/>
    </source>
</evidence>
<feature type="transmembrane region" description="Helical" evidence="7">
    <location>
        <begin position="309"/>
        <end position="333"/>
    </location>
</feature>
<keyword evidence="3 6" id="KW-0812">Transmembrane</keyword>
<comment type="subcellular location">
    <subcellularLocation>
        <location evidence="1">Endomembrane system</location>
        <topology evidence="1">Multi-pass membrane protein</topology>
    </subcellularLocation>
    <subcellularLocation>
        <location evidence="6">Membrane</location>
        <topology evidence="6">Multi-pass membrane protein</topology>
    </subcellularLocation>
</comment>
<dbReference type="InterPro" id="IPR003918">
    <property type="entry name" value="NADH_UbQ_OxRdtase"/>
</dbReference>
<evidence type="ECO:0000256" key="7">
    <source>
        <dbReference type="SAM" id="Phobius"/>
    </source>
</evidence>
<reference evidence="10" key="1">
    <citation type="submission" date="2016-10" db="EMBL/GenBank/DDBJ databases">
        <authorList>
            <person name="Varghese N."/>
            <person name="Submissions S."/>
        </authorList>
    </citation>
    <scope>NUCLEOTIDE SEQUENCE [LARGE SCALE GENOMIC DNA]</scope>
    <source>
        <strain evidence="10">DSM 8415</strain>
    </source>
</reference>
<feature type="transmembrane region" description="Helical" evidence="7">
    <location>
        <begin position="118"/>
        <end position="143"/>
    </location>
</feature>
<proteinExistence type="inferred from homology"/>
<feature type="transmembrane region" description="Helical" evidence="7">
    <location>
        <begin position="6"/>
        <end position="26"/>
    </location>
</feature>
<dbReference type="EMBL" id="FMYU01000008">
    <property type="protein sequence ID" value="SDC71076.1"/>
    <property type="molecule type" value="Genomic_DNA"/>
</dbReference>
<keyword evidence="4 7" id="KW-1133">Transmembrane helix</keyword>
<feature type="transmembrane region" description="Helical" evidence="7">
    <location>
        <begin position="340"/>
        <end position="358"/>
    </location>
</feature>
<feature type="transmembrane region" description="Helical" evidence="7">
    <location>
        <begin position="169"/>
        <end position="190"/>
    </location>
</feature>
<dbReference type="GO" id="GO:0048039">
    <property type="term" value="F:ubiquinone binding"/>
    <property type="evidence" value="ECO:0007669"/>
    <property type="project" value="TreeGrafter"/>
</dbReference>
<evidence type="ECO:0000259" key="8">
    <source>
        <dbReference type="Pfam" id="PF00361"/>
    </source>
</evidence>
<name>A0A1G6NUZ6_9BACT</name>
<feature type="transmembrane region" description="Helical" evidence="7">
    <location>
        <begin position="459"/>
        <end position="480"/>
    </location>
</feature>
<feature type="transmembrane region" description="Helical" evidence="7">
    <location>
        <begin position="248"/>
        <end position="269"/>
    </location>
</feature>
<comment type="similarity">
    <text evidence="2">Belongs to the complex I subunit 4 family.</text>
</comment>
<sequence>MNQLHFPILSTIVFLPVIGALLVSLIDSKKETAIRWVTFIVLLLDFLVSLPLFFYFNSSTYQMQFVEKVPWISSLGMNYYLGIDGISLFLVLLTTFLSPIAQLSTWSGITQKTKEFNIVLLLLQTGMLGVFVSLDIFLFYIFWEFQLIPMYLMIGIWGGPNRVFATMKFFLYTFFGSVFMLVALMALYFLHHAYYHEYTFNMVTLMSQPLPANLQFWLFIAFALAFAIKVPMWPFHTWLPWAHVEAPTAGSVILAGILLKMGTYGFLRFNLPMFASMTHQFVDIILIISLIGIFYGAFVAMVQPDIKKLVAYSSVSHLGYSMLGMFALSAIGIEGSIMQMINHGISTGALFLIVGIIYERMHTRNISEYGGLASLVPIFSVFFMIFTLSSIAVPGTNGFIGEFMVLFGTFESHKVFAIIAAFGGLFAAVYMLTMFKRVVFLKPLNPKLLKLTDFNLREWIYMVPLVVFVFWIGIYPNTFLSKMHASVNHLIEQTKITNVNPNLNGKVSFDNKVIIKKSGLKG</sequence>
<feature type="domain" description="NADH:quinone oxidoreductase/Mrp antiporter transmembrane" evidence="8">
    <location>
        <begin position="133"/>
        <end position="424"/>
    </location>
</feature>
<dbReference type="PRINTS" id="PR01437">
    <property type="entry name" value="NUOXDRDTASE4"/>
</dbReference>
<keyword evidence="10" id="KW-1185">Reference proteome</keyword>
<organism evidence="9 10">
    <name type="scientific">Desulfurella multipotens</name>
    <dbReference type="NCBI Taxonomy" id="79269"/>
    <lineage>
        <taxon>Bacteria</taxon>
        <taxon>Pseudomonadati</taxon>
        <taxon>Campylobacterota</taxon>
        <taxon>Desulfurellia</taxon>
        <taxon>Desulfurellales</taxon>
        <taxon>Desulfurellaceae</taxon>
        <taxon>Desulfurella</taxon>
    </lineage>
</organism>
<dbReference type="RefSeq" id="WP_092128952.1">
    <property type="nucleotide sequence ID" value="NZ_FMYU01000008.1"/>
</dbReference>
<feature type="transmembrane region" description="Helical" evidence="7">
    <location>
        <begin position="281"/>
        <end position="303"/>
    </location>
</feature>
<dbReference type="GO" id="GO:0042773">
    <property type="term" value="P:ATP synthesis coupled electron transport"/>
    <property type="evidence" value="ECO:0007669"/>
    <property type="project" value="InterPro"/>
</dbReference>